<accession>A0ABR1EKT8</accession>
<evidence type="ECO:0000313" key="1">
    <source>
        <dbReference type="EMBL" id="KAK6762975.1"/>
    </source>
</evidence>
<dbReference type="EMBL" id="JAVFWL010000006">
    <property type="protein sequence ID" value="KAK6762975.1"/>
    <property type="molecule type" value="Genomic_DNA"/>
</dbReference>
<gene>
    <name evidence="1" type="primary">Necator_chrX.g23780</name>
    <name evidence="1" type="ORF">RB195_023616</name>
</gene>
<proteinExistence type="predicted"/>
<sequence length="77" mass="9123">MLDVIRTMPTMSFPCRPIPACALRSRYSCEELVDDEYDYYSNPTFSAVNVYSKDIKLKQSHKLFFKFPSNREFLRQS</sequence>
<evidence type="ECO:0000313" key="2">
    <source>
        <dbReference type="Proteomes" id="UP001303046"/>
    </source>
</evidence>
<protein>
    <submittedName>
        <fullName evidence="1">Uncharacterized protein</fullName>
    </submittedName>
</protein>
<dbReference type="Proteomes" id="UP001303046">
    <property type="component" value="Unassembled WGS sequence"/>
</dbReference>
<reference evidence="1 2" key="1">
    <citation type="submission" date="2023-08" db="EMBL/GenBank/DDBJ databases">
        <title>A Necator americanus chromosomal reference genome.</title>
        <authorList>
            <person name="Ilik V."/>
            <person name="Petrzelkova K.J."/>
            <person name="Pardy F."/>
            <person name="Fuh T."/>
            <person name="Niatou-Singa F.S."/>
            <person name="Gouil Q."/>
            <person name="Baker L."/>
            <person name="Ritchie M.E."/>
            <person name="Jex A.R."/>
            <person name="Gazzola D."/>
            <person name="Li H."/>
            <person name="Toshio Fujiwara R."/>
            <person name="Zhan B."/>
            <person name="Aroian R.V."/>
            <person name="Pafco B."/>
            <person name="Schwarz E.M."/>
        </authorList>
    </citation>
    <scope>NUCLEOTIDE SEQUENCE [LARGE SCALE GENOMIC DNA]</scope>
    <source>
        <strain evidence="1 2">Aroian</strain>
        <tissue evidence="1">Whole animal</tissue>
    </source>
</reference>
<name>A0ABR1EKT8_NECAM</name>
<organism evidence="1 2">
    <name type="scientific">Necator americanus</name>
    <name type="common">Human hookworm</name>
    <dbReference type="NCBI Taxonomy" id="51031"/>
    <lineage>
        <taxon>Eukaryota</taxon>
        <taxon>Metazoa</taxon>
        <taxon>Ecdysozoa</taxon>
        <taxon>Nematoda</taxon>
        <taxon>Chromadorea</taxon>
        <taxon>Rhabditida</taxon>
        <taxon>Rhabditina</taxon>
        <taxon>Rhabditomorpha</taxon>
        <taxon>Strongyloidea</taxon>
        <taxon>Ancylostomatidae</taxon>
        <taxon>Bunostominae</taxon>
        <taxon>Necator</taxon>
    </lineage>
</organism>
<keyword evidence="2" id="KW-1185">Reference proteome</keyword>
<comment type="caution">
    <text evidence="1">The sequence shown here is derived from an EMBL/GenBank/DDBJ whole genome shotgun (WGS) entry which is preliminary data.</text>
</comment>